<dbReference type="GO" id="GO:0032259">
    <property type="term" value="P:methylation"/>
    <property type="evidence" value="ECO:0007669"/>
    <property type="project" value="UniProtKB-KW"/>
</dbReference>
<dbReference type="InterPro" id="IPR010719">
    <property type="entry name" value="MnmM_MeTrfase"/>
</dbReference>
<dbReference type="AlphaFoldDB" id="A0A3E2VIB6"/>
<evidence type="ECO:0000313" key="2">
    <source>
        <dbReference type="Proteomes" id="UP000260025"/>
    </source>
</evidence>
<dbReference type="InterPro" id="IPR029063">
    <property type="entry name" value="SAM-dependent_MTases_sf"/>
</dbReference>
<accession>A0A3E2VIB6</accession>
<keyword evidence="1" id="KW-0489">Methyltransferase</keyword>
<dbReference type="GO" id="GO:0008168">
    <property type="term" value="F:methyltransferase activity"/>
    <property type="evidence" value="ECO:0007669"/>
    <property type="project" value="UniProtKB-KW"/>
</dbReference>
<dbReference type="Proteomes" id="UP000260025">
    <property type="component" value="Unassembled WGS sequence"/>
</dbReference>
<gene>
    <name evidence="1" type="ORF">DXA38_19750</name>
</gene>
<protein>
    <submittedName>
        <fullName evidence="1">rRNA methyltransferase</fullName>
    </submittedName>
</protein>
<evidence type="ECO:0000313" key="1">
    <source>
        <dbReference type="EMBL" id="RGC10410.1"/>
    </source>
</evidence>
<reference evidence="1 2" key="1">
    <citation type="submission" date="2018-08" db="EMBL/GenBank/DDBJ databases">
        <title>A genome reference for cultivated species of the human gut microbiota.</title>
        <authorList>
            <person name="Zou Y."/>
            <person name="Xue W."/>
            <person name="Luo G."/>
        </authorList>
    </citation>
    <scope>NUCLEOTIDE SEQUENCE [LARGE SCALE GENOMIC DNA]</scope>
    <source>
        <strain evidence="1 2">OF01-2LB</strain>
    </source>
</reference>
<organism evidence="1 2">
    <name type="scientific">Clostridium innocuum</name>
    <dbReference type="NCBI Taxonomy" id="1522"/>
    <lineage>
        <taxon>Bacteria</taxon>
        <taxon>Bacillati</taxon>
        <taxon>Bacillota</taxon>
        <taxon>Clostridia</taxon>
        <taxon>Eubacteriales</taxon>
        <taxon>Clostridiaceae</taxon>
        <taxon>Clostridium</taxon>
    </lineage>
</organism>
<dbReference type="EMBL" id="QVEV01000044">
    <property type="protein sequence ID" value="RGC10410.1"/>
    <property type="molecule type" value="Genomic_DNA"/>
</dbReference>
<dbReference type="RefSeq" id="WP_117444682.1">
    <property type="nucleotide sequence ID" value="NZ_JAJFEN010000046.1"/>
</dbReference>
<dbReference type="CDD" id="cd02440">
    <property type="entry name" value="AdoMet_MTases"/>
    <property type="match status" value="1"/>
</dbReference>
<dbReference type="OrthoDB" id="9792989at2"/>
<dbReference type="Pfam" id="PF06962">
    <property type="entry name" value="rRNA_methylase"/>
    <property type="match status" value="1"/>
</dbReference>
<sequence>MKKVVEIVHDIMNSQLTENSICADFTMGQGYDTLFLARQKNCSHVYAFDIQPQAYAQTKEKLKAEQLEEKATLILDSHESCDAYIREPLDLGVFNFGYLPHGDPEIMTRRETSLCAVTKALHLLRKHGILILVLYWGQACNREESEALLAWSAGLQSRFYSVCRITMQNKQNCPDILVISKEKEKVEYDQSRNI</sequence>
<name>A0A3E2VIB6_CLOIN</name>
<dbReference type="PANTHER" id="PTHR35276">
    <property type="entry name" value="S-ADENOSYL-L-METHIONINE-DEPENDENT METHYLTRANSFERASES SUPERFAMILY PROTEIN"/>
    <property type="match status" value="1"/>
</dbReference>
<proteinExistence type="predicted"/>
<dbReference type="Gene3D" id="3.40.50.150">
    <property type="entry name" value="Vaccinia Virus protein VP39"/>
    <property type="match status" value="1"/>
</dbReference>
<dbReference type="SUPFAM" id="SSF53335">
    <property type="entry name" value="S-adenosyl-L-methionine-dependent methyltransferases"/>
    <property type="match status" value="1"/>
</dbReference>
<dbReference type="PANTHER" id="PTHR35276:SF1">
    <property type="entry name" value="TRNA (MNM(5)S(2)U34)-METHYLTRANSFERASE, CHLOROPLASTIC"/>
    <property type="match status" value="1"/>
</dbReference>
<comment type="caution">
    <text evidence="1">The sequence shown here is derived from an EMBL/GenBank/DDBJ whole genome shotgun (WGS) entry which is preliminary data.</text>
</comment>
<keyword evidence="1" id="KW-0808">Transferase</keyword>